<protein>
    <submittedName>
        <fullName evidence="2">Uncharacterized protein</fullName>
    </submittedName>
</protein>
<evidence type="ECO:0000256" key="1">
    <source>
        <dbReference type="SAM" id="SignalP"/>
    </source>
</evidence>
<dbReference type="Proteomes" id="UP001569428">
    <property type="component" value="Unassembled WGS sequence"/>
</dbReference>
<keyword evidence="3" id="KW-1185">Reference proteome</keyword>
<name>A0ABV4P6I3_9GAMM</name>
<sequence>MKRLLIPAIAALFVSNAYSLGSVSGKVKQIRVDENGRTMIFFDKPLSGDPAACSDKENYGNALAVDASTDGGKAVLSMALAAKATGSTVTAYGYGKCGLYGGNVVESWNHGFLL</sequence>
<feature type="chain" id="PRO_5045415299" evidence="1">
    <location>
        <begin position="20"/>
        <end position="114"/>
    </location>
</feature>
<dbReference type="EMBL" id="JBGMEK010000114">
    <property type="protein sequence ID" value="MFA0813624.1"/>
    <property type="molecule type" value="Genomic_DNA"/>
</dbReference>
<keyword evidence="1" id="KW-0732">Signal</keyword>
<organism evidence="2 3">
    <name type="scientific">Microbulbifer epialgicus</name>
    <dbReference type="NCBI Taxonomy" id="393907"/>
    <lineage>
        <taxon>Bacteria</taxon>
        <taxon>Pseudomonadati</taxon>
        <taxon>Pseudomonadota</taxon>
        <taxon>Gammaproteobacteria</taxon>
        <taxon>Cellvibrionales</taxon>
        <taxon>Microbulbiferaceae</taxon>
        <taxon>Microbulbifer</taxon>
    </lineage>
</organism>
<feature type="signal peptide" evidence="1">
    <location>
        <begin position="1"/>
        <end position="19"/>
    </location>
</feature>
<evidence type="ECO:0000313" key="3">
    <source>
        <dbReference type="Proteomes" id="UP001569428"/>
    </source>
</evidence>
<proteinExistence type="predicted"/>
<reference evidence="2 3" key="1">
    <citation type="submission" date="2024-08" db="EMBL/GenBank/DDBJ databases">
        <authorList>
            <person name="Ishaq N."/>
        </authorList>
    </citation>
    <scope>NUCLEOTIDE SEQUENCE [LARGE SCALE GENOMIC DNA]</scope>
    <source>
        <strain evidence="2 3">DSM 18651</strain>
    </source>
</reference>
<gene>
    <name evidence="2" type="ORF">ACCI49_22300</name>
</gene>
<accession>A0ABV4P6I3</accession>
<comment type="caution">
    <text evidence="2">The sequence shown here is derived from an EMBL/GenBank/DDBJ whole genome shotgun (WGS) entry which is preliminary data.</text>
</comment>
<evidence type="ECO:0000313" key="2">
    <source>
        <dbReference type="EMBL" id="MFA0813624.1"/>
    </source>
</evidence>
<dbReference type="RefSeq" id="WP_371841438.1">
    <property type="nucleotide sequence ID" value="NZ_JBGMEK010000114.1"/>
</dbReference>